<keyword evidence="5" id="KW-0148">Chlorophyll</keyword>
<evidence type="ECO:0000256" key="6">
    <source>
        <dbReference type="SAM" id="SignalP"/>
    </source>
</evidence>
<evidence type="ECO:0000256" key="1">
    <source>
        <dbReference type="ARBA" id="ARBA00004229"/>
    </source>
</evidence>
<keyword evidence="6" id="KW-0732">Signal</keyword>
<keyword evidence="3" id="KW-0602">Photosynthesis</keyword>
<feature type="binding site" evidence="5">
    <location>
        <position position="88"/>
    </location>
    <ligand>
        <name>chlorophyll a</name>
        <dbReference type="ChEBI" id="CHEBI:58416"/>
        <label>1</label>
    </ligand>
</feature>
<proteinExistence type="predicted"/>
<dbReference type="OrthoDB" id="423598at2759"/>
<feature type="binding site" description="axial binding residue" evidence="5">
    <location>
        <position position="169"/>
    </location>
    <ligand>
        <name>chlorophyll b</name>
        <dbReference type="ChEBI" id="CHEBI:61721"/>
        <label>1</label>
    </ligand>
    <ligandPart>
        <name>Mg</name>
        <dbReference type="ChEBI" id="CHEBI:25107"/>
    </ligandPart>
</feature>
<feature type="binding site" description="axial binding residue" evidence="5">
    <location>
        <position position="93"/>
    </location>
    <ligand>
        <name>chlorophyll b</name>
        <dbReference type="ChEBI" id="CHEBI:61721"/>
        <label>1</label>
    </ligand>
    <ligandPart>
        <name>Mg</name>
        <dbReference type="ChEBI" id="CHEBI:25107"/>
    </ligandPart>
</feature>
<evidence type="ECO:0000256" key="2">
    <source>
        <dbReference type="ARBA" id="ARBA00022528"/>
    </source>
</evidence>
<dbReference type="AlphaFoldDB" id="A0A8J6CE65"/>
<evidence type="ECO:0000256" key="3">
    <source>
        <dbReference type="ARBA" id="ARBA00022531"/>
    </source>
</evidence>
<comment type="subcellular location">
    <subcellularLocation>
        <location evidence="1">Plastid</location>
        <location evidence="1">Chloroplast</location>
    </subcellularLocation>
</comment>
<dbReference type="InterPro" id="IPR001344">
    <property type="entry name" value="Chloro_AB-bd_pln"/>
</dbReference>
<dbReference type="SUPFAM" id="SSF103511">
    <property type="entry name" value="Chlorophyll a-b binding protein"/>
    <property type="match status" value="1"/>
</dbReference>
<keyword evidence="2" id="KW-0150">Chloroplast</keyword>
<evidence type="ECO:0000256" key="5">
    <source>
        <dbReference type="PIRSR" id="PIRSR601344-1"/>
    </source>
</evidence>
<keyword evidence="5" id="KW-0157">Chromophore</keyword>
<comment type="caution">
    <text evidence="7">The sequence shown here is derived from an EMBL/GenBank/DDBJ whole genome shotgun (WGS) entry which is preliminary data.</text>
</comment>
<feature type="binding site" evidence="5">
    <location>
        <position position="201"/>
    </location>
    <ligand>
        <name>chlorophyll a</name>
        <dbReference type="ChEBI" id="CHEBI:58416"/>
        <label>1</label>
    </ligand>
</feature>
<dbReference type="GO" id="GO:0009765">
    <property type="term" value="P:photosynthesis, light harvesting"/>
    <property type="evidence" value="ECO:0007669"/>
    <property type="project" value="InterPro"/>
</dbReference>
<evidence type="ECO:0000313" key="7">
    <source>
        <dbReference type="EMBL" id="KAG8464228.1"/>
    </source>
</evidence>
<name>A0A8J6CE65_DIALT</name>
<keyword evidence="8" id="KW-1185">Reference proteome</keyword>
<dbReference type="GO" id="GO:0009507">
    <property type="term" value="C:chloroplast"/>
    <property type="evidence" value="ECO:0007669"/>
    <property type="project" value="UniProtKB-SubCell"/>
</dbReference>
<dbReference type="Gene3D" id="1.10.3460.10">
    <property type="entry name" value="Chlorophyll a/b binding protein domain"/>
    <property type="match status" value="1"/>
</dbReference>
<protein>
    <submittedName>
        <fullName evidence="7">Uncharacterized protein</fullName>
    </submittedName>
</protein>
<dbReference type="Pfam" id="PF00504">
    <property type="entry name" value="Chloroa_b-bind"/>
    <property type="match status" value="2"/>
</dbReference>
<dbReference type="InterPro" id="IPR022796">
    <property type="entry name" value="Chloroa_b-bind"/>
</dbReference>
<dbReference type="EMBL" id="JAGTXO010000013">
    <property type="protein sequence ID" value="KAG8464228.1"/>
    <property type="molecule type" value="Genomic_DNA"/>
</dbReference>
<evidence type="ECO:0000256" key="4">
    <source>
        <dbReference type="ARBA" id="ARBA00022640"/>
    </source>
</evidence>
<gene>
    <name evidence="7" type="ORF">KFE25_003291</name>
</gene>
<keyword evidence="4" id="KW-0934">Plastid</keyword>
<feature type="binding site" evidence="5">
    <location>
        <position position="91"/>
    </location>
    <ligand>
        <name>chlorophyll a</name>
        <dbReference type="ChEBI" id="CHEBI:58416"/>
        <label>1</label>
    </ligand>
</feature>
<dbReference type="Proteomes" id="UP000751190">
    <property type="component" value="Unassembled WGS sequence"/>
</dbReference>
<feature type="signal peptide" evidence="6">
    <location>
        <begin position="1"/>
        <end position="18"/>
    </location>
</feature>
<feature type="chain" id="PRO_5035293408" evidence="6">
    <location>
        <begin position="19"/>
        <end position="239"/>
    </location>
</feature>
<organism evidence="7 8">
    <name type="scientific">Diacronema lutheri</name>
    <name type="common">Unicellular marine alga</name>
    <name type="synonym">Monochrysis lutheri</name>
    <dbReference type="NCBI Taxonomy" id="2081491"/>
    <lineage>
        <taxon>Eukaryota</taxon>
        <taxon>Haptista</taxon>
        <taxon>Haptophyta</taxon>
        <taxon>Pavlovophyceae</taxon>
        <taxon>Pavlovales</taxon>
        <taxon>Pavlovaceae</taxon>
        <taxon>Diacronema</taxon>
    </lineage>
</organism>
<dbReference type="PANTHER" id="PTHR21649">
    <property type="entry name" value="CHLOROPHYLL A/B BINDING PROTEIN"/>
    <property type="match status" value="1"/>
</dbReference>
<dbReference type="OMA" id="WADKPLI"/>
<dbReference type="GO" id="GO:0016020">
    <property type="term" value="C:membrane"/>
    <property type="evidence" value="ECO:0007669"/>
    <property type="project" value="InterPro"/>
</dbReference>
<sequence>MFRVFLAALLFASADAMAGRPKISVARGGAKAAVKSSKTATASPVEYSASIPFAPKPAKLDGTLLGDIGFDPLGLSNLWDIKWLRAAEIKHGRVGMLAATGFLVQEGYRLPGPASNPELFATAKTPLEALSTAPPLGLAQIVALIFLIELVTSSSLLITDSFYEDSPNLKAPAGSGSPGDLGWDPLGLSAGGLNLDYAIAELKHGRLAMLGAAGMLAGSLVSGKSISEQTYDWLGLPFN</sequence>
<accession>A0A8J6CE65</accession>
<evidence type="ECO:0000313" key="8">
    <source>
        <dbReference type="Proteomes" id="UP000751190"/>
    </source>
</evidence>
<feature type="binding site" evidence="5">
    <location>
        <position position="76"/>
    </location>
    <ligand>
        <name>chlorophyll a</name>
        <dbReference type="ChEBI" id="CHEBI:58416"/>
        <label>1</label>
    </ligand>
</feature>
<feature type="binding site" evidence="5">
    <location>
        <position position="206"/>
    </location>
    <ligand>
        <name>chlorophyll a</name>
        <dbReference type="ChEBI" id="CHEBI:58416"/>
        <label>1</label>
    </ligand>
</feature>
<reference evidence="7" key="1">
    <citation type="submission" date="2021-05" db="EMBL/GenBank/DDBJ databases">
        <title>The genome of the haptophyte Pavlova lutheri (Diacronema luteri, Pavlovales) - a model for lipid biosynthesis in eukaryotic algae.</title>
        <authorList>
            <person name="Hulatt C.J."/>
            <person name="Posewitz M.C."/>
        </authorList>
    </citation>
    <scope>NUCLEOTIDE SEQUENCE</scope>
    <source>
        <strain evidence="7">NIVA-4/92</strain>
    </source>
</reference>
<dbReference type="GO" id="GO:0016168">
    <property type="term" value="F:chlorophyll binding"/>
    <property type="evidence" value="ECO:0007669"/>
    <property type="project" value="UniProtKB-KW"/>
</dbReference>